<keyword evidence="3" id="KW-1185">Reference proteome</keyword>
<reference evidence="2" key="1">
    <citation type="journal article" date="2022" name="bioRxiv">
        <title>Sequencing and chromosome-scale assembly of the giantPleurodeles waltlgenome.</title>
        <authorList>
            <person name="Brown T."/>
            <person name="Elewa A."/>
            <person name="Iarovenko S."/>
            <person name="Subramanian E."/>
            <person name="Araus A.J."/>
            <person name="Petzold A."/>
            <person name="Susuki M."/>
            <person name="Suzuki K.-i.T."/>
            <person name="Hayashi T."/>
            <person name="Toyoda A."/>
            <person name="Oliveira C."/>
            <person name="Osipova E."/>
            <person name="Leigh N.D."/>
            <person name="Simon A."/>
            <person name="Yun M.H."/>
        </authorList>
    </citation>
    <scope>NUCLEOTIDE SEQUENCE</scope>
    <source>
        <strain evidence="2">20211129_DDA</strain>
        <tissue evidence="2">Liver</tissue>
    </source>
</reference>
<dbReference type="EMBL" id="JANPWB010000016">
    <property type="protein sequence ID" value="KAJ1080465.1"/>
    <property type="molecule type" value="Genomic_DNA"/>
</dbReference>
<evidence type="ECO:0000256" key="1">
    <source>
        <dbReference type="SAM" id="MobiDB-lite"/>
    </source>
</evidence>
<dbReference type="Proteomes" id="UP001066276">
    <property type="component" value="Chromosome 12"/>
</dbReference>
<comment type="caution">
    <text evidence="2">The sequence shown here is derived from an EMBL/GenBank/DDBJ whole genome shotgun (WGS) entry which is preliminary data.</text>
</comment>
<feature type="region of interest" description="Disordered" evidence="1">
    <location>
        <begin position="103"/>
        <end position="149"/>
    </location>
</feature>
<evidence type="ECO:0000313" key="2">
    <source>
        <dbReference type="EMBL" id="KAJ1080465.1"/>
    </source>
</evidence>
<protein>
    <submittedName>
        <fullName evidence="2">Uncharacterized protein</fullName>
    </submittedName>
</protein>
<accession>A0AAV7KYG8</accession>
<sequence>MVVATRTLRVSQREPIGVLTVSQPPLAAFPCALGSPVKSYAVRAVPPRACASVWALSELLCCSVVVHSRGFVLRQVASCFVFNVTLSWTSSAACQCASDVSVKRSEPGTSTEPRSPAHDATSRFVTSGPSGHADPSEPDPPRPDCGRMKGVNASHLPTWGCLLANPRATDLFPLEELRIIYTKL</sequence>
<gene>
    <name evidence="2" type="ORF">NDU88_000664</name>
</gene>
<dbReference type="AlphaFoldDB" id="A0AAV7KYG8"/>
<proteinExistence type="predicted"/>
<name>A0AAV7KYG8_PLEWA</name>
<evidence type="ECO:0000313" key="3">
    <source>
        <dbReference type="Proteomes" id="UP001066276"/>
    </source>
</evidence>
<organism evidence="2 3">
    <name type="scientific">Pleurodeles waltl</name>
    <name type="common">Iberian ribbed newt</name>
    <dbReference type="NCBI Taxonomy" id="8319"/>
    <lineage>
        <taxon>Eukaryota</taxon>
        <taxon>Metazoa</taxon>
        <taxon>Chordata</taxon>
        <taxon>Craniata</taxon>
        <taxon>Vertebrata</taxon>
        <taxon>Euteleostomi</taxon>
        <taxon>Amphibia</taxon>
        <taxon>Batrachia</taxon>
        <taxon>Caudata</taxon>
        <taxon>Salamandroidea</taxon>
        <taxon>Salamandridae</taxon>
        <taxon>Pleurodelinae</taxon>
        <taxon>Pleurodeles</taxon>
    </lineage>
</organism>